<dbReference type="AlphaFoldDB" id="A0AAD5R801"/>
<protein>
    <submittedName>
        <fullName evidence="1">Uncharacterized protein</fullName>
    </submittedName>
</protein>
<proteinExistence type="predicted"/>
<name>A0AAD5R801_PARTN</name>
<dbReference type="Proteomes" id="UP001196413">
    <property type="component" value="Unassembled WGS sequence"/>
</dbReference>
<dbReference type="EMBL" id="JAHQIW010006937">
    <property type="protein sequence ID" value="KAJ1371222.1"/>
    <property type="molecule type" value="Genomic_DNA"/>
</dbReference>
<gene>
    <name evidence="1" type="ORF">KIN20_033133</name>
</gene>
<sequence length="105" mass="11970">MSTLTRSPSLEAIYGRRPSFTRPPIRAINSHRLTEEEVDRPTSPFLNYSTGYTYAFRLDHLSLAYNPDNPPAWEAPNINNNLLHISSSDYVPCHFSAPSILYKET</sequence>
<comment type="caution">
    <text evidence="1">The sequence shown here is derived from an EMBL/GenBank/DDBJ whole genome shotgun (WGS) entry which is preliminary data.</text>
</comment>
<evidence type="ECO:0000313" key="1">
    <source>
        <dbReference type="EMBL" id="KAJ1371222.1"/>
    </source>
</evidence>
<accession>A0AAD5R801</accession>
<reference evidence="1" key="1">
    <citation type="submission" date="2021-06" db="EMBL/GenBank/DDBJ databases">
        <title>Parelaphostrongylus tenuis whole genome reference sequence.</title>
        <authorList>
            <person name="Garwood T.J."/>
            <person name="Larsen P.A."/>
            <person name="Fountain-Jones N.M."/>
            <person name="Garbe J.R."/>
            <person name="Macchietto M.G."/>
            <person name="Kania S.A."/>
            <person name="Gerhold R.W."/>
            <person name="Richards J.E."/>
            <person name="Wolf T.M."/>
        </authorList>
    </citation>
    <scope>NUCLEOTIDE SEQUENCE</scope>
    <source>
        <strain evidence="1">MNPRO001-30</strain>
        <tissue evidence="1">Meninges</tissue>
    </source>
</reference>
<organism evidence="1 2">
    <name type="scientific">Parelaphostrongylus tenuis</name>
    <name type="common">Meningeal worm</name>
    <dbReference type="NCBI Taxonomy" id="148309"/>
    <lineage>
        <taxon>Eukaryota</taxon>
        <taxon>Metazoa</taxon>
        <taxon>Ecdysozoa</taxon>
        <taxon>Nematoda</taxon>
        <taxon>Chromadorea</taxon>
        <taxon>Rhabditida</taxon>
        <taxon>Rhabditina</taxon>
        <taxon>Rhabditomorpha</taxon>
        <taxon>Strongyloidea</taxon>
        <taxon>Metastrongylidae</taxon>
        <taxon>Parelaphostrongylus</taxon>
    </lineage>
</organism>
<evidence type="ECO:0000313" key="2">
    <source>
        <dbReference type="Proteomes" id="UP001196413"/>
    </source>
</evidence>
<keyword evidence="2" id="KW-1185">Reference proteome</keyword>